<dbReference type="OrthoDB" id="9792004at2"/>
<keyword evidence="1" id="KW-0472">Membrane</keyword>
<organism evidence="2 3">
    <name type="scientific">Nitrosomonas ureae</name>
    <dbReference type="NCBI Taxonomy" id="44577"/>
    <lineage>
        <taxon>Bacteria</taxon>
        <taxon>Pseudomonadati</taxon>
        <taxon>Pseudomonadota</taxon>
        <taxon>Betaproteobacteria</taxon>
        <taxon>Nitrosomonadales</taxon>
        <taxon>Nitrosomonadaceae</taxon>
        <taxon>Nitrosomonas</taxon>
    </lineage>
</organism>
<evidence type="ECO:0000256" key="1">
    <source>
        <dbReference type="SAM" id="Phobius"/>
    </source>
</evidence>
<evidence type="ECO:0000313" key="2">
    <source>
        <dbReference type="EMBL" id="SEF60440.1"/>
    </source>
</evidence>
<dbReference type="AlphaFoldDB" id="A0A1H5TCG1"/>
<sequence>MSPIIKIWISVIILAAAFYSGLAAAHGKVSLESDICMRNISGSMVHLSTYQPHRDPEAEYCTEIPNEGETLWVLDLVDQALRDMPIAIKIVRGTGQALSDTITTLYSTNHSDGIIKGAFNLDEGQYTLFVTGEGVPPLQYEYPLRIQMTNYQEAFFTAIPYIIAFLLIALFTDKLLKRRQIKQRQ</sequence>
<gene>
    <name evidence="2" type="ORF">SAMN05216334_104108</name>
</gene>
<protein>
    <submittedName>
        <fullName evidence="2">Uncharacterized protein</fullName>
    </submittedName>
</protein>
<reference evidence="2 3" key="1">
    <citation type="submission" date="2016-10" db="EMBL/GenBank/DDBJ databases">
        <authorList>
            <person name="de Groot N.N."/>
        </authorList>
    </citation>
    <scope>NUCLEOTIDE SEQUENCE [LARGE SCALE GENOMIC DNA]</scope>
    <source>
        <strain evidence="2 3">Nm13</strain>
    </source>
</reference>
<feature type="transmembrane region" description="Helical" evidence="1">
    <location>
        <begin position="154"/>
        <end position="176"/>
    </location>
</feature>
<dbReference type="EMBL" id="FNUX01000004">
    <property type="protein sequence ID" value="SEF60440.1"/>
    <property type="molecule type" value="Genomic_DNA"/>
</dbReference>
<keyword evidence="1" id="KW-0812">Transmembrane</keyword>
<proteinExistence type="predicted"/>
<dbReference type="Proteomes" id="UP000236753">
    <property type="component" value="Unassembled WGS sequence"/>
</dbReference>
<accession>A0A1H5TCG1</accession>
<evidence type="ECO:0000313" key="3">
    <source>
        <dbReference type="Proteomes" id="UP000236753"/>
    </source>
</evidence>
<keyword evidence="1" id="KW-1133">Transmembrane helix</keyword>
<dbReference type="RefSeq" id="WP_103965770.1">
    <property type="nucleotide sequence ID" value="NZ_FNUX01000004.1"/>
</dbReference>
<name>A0A1H5TCG1_9PROT</name>